<dbReference type="PROSITE" id="PS50088">
    <property type="entry name" value="ANK_REPEAT"/>
    <property type="match status" value="1"/>
</dbReference>
<dbReference type="AlphaFoldDB" id="A0AAN9ZCJ1"/>
<evidence type="ECO:0000313" key="5">
    <source>
        <dbReference type="EMBL" id="KAK7869894.1"/>
    </source>
</evidence>
<dbReference type="InterPro" id="IPR002110">
    <property type="entry name" value="Ankyrin_rpt"/>
</dbReference>
<feature type="repeat" description="ANK" evidence="3">
    <location>
        <begin position="42"/>
        <end position="74"/>
    </location>
</feature>
<keyword evidence="6" id="KW-1185">Reference proteome</keyword>
<dbReference type="PROSITE" id="PS50297">
    <property type="entry name" value="ANK_REP_REGION"/>
    <property type="match status" value="1"/>
</dbReference>
<feature type="region of interest" description="Disordered" evidence="4">
    <location>
        <begin position="1"/>
        <end position="20"/>
    </location>
</feature>
<gene>
    <name evidence="5" type="ORF">R5R35_013693</name>
</gene>
<keyword evidence="2 3" id="KW-0040">ANK repeat</keyword>
<dbReference type="Gene3D" id="1.25.40.20">
    <property type="entry name" value="Ankyrin repeat-containing domain"/>
    <property type="match status" value="1"/>
</dbReference>
<evidence type="ECO:0000256" key="4">
    <source>
        <dbReference type="SAM" id="MobiDB-lite"/>
    </source>
</evidence>
<evidence type="ECO:0000256" key="2">
    <source>
        <dbReference type="ARBA" id="ARBA00023043"/>
    </source>
</evidence>
<dbReference type="EMBL" id="JAZDUA010000066">
    <property type="protein sequence ID" value="KAK7869894.1"/>
    <property type="molecule type" value="Genomic_DNA"/>
</dbReference>
<proteinExistence type="predicted"/>
<name>A0AAN9ZCJ1_9ORTH</name>
<evidence type="ECO:0000256" key="3">
    <source>
        <dbReference type="PROSITE-ProRule" id="PRU00023"/>
    </source>
</evidence>
<comment type="caution">
    <text evidence="5">The sequence shown here is derived from an EMBL/GenBank/DDBJ whole genome shotgun (WGS) entry which is preliminary data.</text>
</comment>
<accession>A0AAN9ZCJ1</accession>
<protein>
    <submittedName>
        <fullName evidence="5">Uncharacterized protein</fullName>
    </submittedName>
</protein>
<feature type="region of interest" description="Disordered" evidence="4">
    <location>
        <begin position="67"/>
        <end position="88"/>
    </location>
</feature>
<dbReference type="SMART" id="SM00248">
    <property type="entry name" value="ANK"/>
    <property type="match status" value="2"/>
</dbReference>
<dbReference type="Proteomes" id="UP001378592">
    <property type="component" value="Unassembled WGS sequence"/>
</dbReference>
<dbReference type="PANTHER" id="PTHR24171">
    <property type="entry name" value="ANKYRIN REPEAT DOMAIN-CONTAINING PROTEIN 39-RELATED"/>
    <property type="match status" value="1"/>
</dbReference>
<keyword evidence="1" id="KW-0677">Repeat</keyword>
<feature type="compositionally biased region" description="Polar residues" evidence="4">
    <location>
        <begin position="70"/>
        <end position="80"/>
    </location>
</feature>
<reference evidence="5 6" key="1">
    <citation type="submission" date="2024-03" db="EMBL/GenBank/DDBJ databases">
        <title>The genome assembly and annotation of the cricket Gryllus longicercus Weissman &amp; Gray.</title>
        <authorList>
            <person name="Szrajer S."/>
            <person name="Gray D."/>
            <person name="Ylla G."/>
        </authorList>
    </citation>
    <scope>NUCLEOTIDE SEQUENCE [LARGE SCALE GENOMIC DNA]</scope>
    <source>
        <strain evidence="5">DAG 2021-001</strain>
        <tissue evidence="5">Whole body minus gut</tissue>
    </source>
</reference>
<feature type="region of interest" description="Disordered" evidence="4">
    <location>
        <begin position="29"/>
        <end position="53"/>
    </location>
</feature>
<evidence type="ECO:0000256" key="1">
    <source>
        <dbReference type="ARBA" id="ARBA00022737"/>
    </source>
</evidence>
<organism evidence="5 6">
    <name type="scientific">Gryllus longicercus</name>
    <dbReference type="NCBI Taxonomy" id="2509291"/>
    <lineage>
        <taxon>Eukaryota</taxon>
        <taxon>Metazoa</taxon>
        <taxon>Ecdysozoa</taxon>
        <taxon>Arthropoda</taxon>
        <taxon>Hexapoda</taxon>
        <taxon>Insecta</taxon>
        <taxon>Pterygota</taxon>
        <taxon>Neoptera</taxon>
        <taxon>Polyneoptera</taxon>
        <taxon>Orthoptera</taxon>
        <taxon>Ensifera</taxon>
        <taxon>Gryllidea</taxon>
        <taxon>Grylloidea</taxon>
        <taxon>Gryllidae</taxon>
        <taxon>Gryllinae</taxon>
        <taxon>Gryllus</taxon>
    </lineage>
</organism>
<dbReference type="InterPro" id="IPR036770">
    <property type="entry name" value="Ankyrin_rpt-contain_sf"/>
</dbReference>
<evidence type="ECO:0000313" key="6">
    <source>
        <dbReference type="Proteomes" id="UP001378592"/>
    </source>
</evidence>
<sequence>MAPTSVKKTRTTGQLSITRSGHRQITKLLLENKADPNAVDKKGESPLMKAASEVDVQSTELLLEHGANISPRNKSNSTDLQRGDCLCL</sequence>
<dbReference type="SUPFAM" id="SSF48403">
    <property type="entry name" value="Ankyrin repeat"/>
    <property type="match status" value="1"/>
</dbReference>
<feature type="compositionally biased region" description="Basic and acidic residues" evidence="4">
    <location>
        <begin position="30"/>
        <end position="44"/>
    </location>
</feature>
<dbReference type="Pfam" id="PF12796">
    <property type="entry name" value="Ank_2"/>
    <property type="match status" value="1"/>
</dbReference>